<dbReference type="InterPro" id="IPR056470">
    <property type="entry name" value="BesD/HalB-like"/>
</dbReference>
<dbReference type="Proteomes" id="UP000019184">
    <property type="component" value="Unassembled WGS sequence"/>
</dbReference>
<dbReference type="Pfam" id="PF23169">
    <property type="entry name" value="HalD"/>
    <property type="match status" value="1"/>
</dbReference>
<gene>
    <name evidence="1" type="ORF">BN874_340029</name>
</gene>
<sequence length="267" mass="30730">MFQEILLIPAAGALAFTGLKLRKQRQYRQLQMRQRDFIARYGAALRLSEPAPDALPDFSRRIAVMPEPLPETAFTLLREAALRHRRTERSYFPTHKQGGTIAYEDLHQTAPEIVAFYQSDDLRRLCSAIIGEAVVPTPINDQSSCSLLFYDRPRDHIGWHYDYNFYNGRHFTVLLPLVNRHLHANRLSSAQLVIQQDGREVAIPTPPNTLIAFEGARVYHQVTRLEEDELRVILSMTFCTHPQSSLLKDAIRRCKDIAYFGIRALWS</sequence>
<keyword evidence="2" id="KW-1185">Reference proteome</keyword>
<dbReference type="Gene3D" id="2.60.120.620">
    <property type="entry name" value="q2cbj1_9rhob like domain"/>
    <property type="match status" value="1"/>
</dbReference>
<reference evidence="1 2" key="1">
    <citation type="journal article" date="2014" name="ISME J.">
        <title>Candidatus Competibacter-lineage genomes retrieved from metagenomes reveal functional metabolic diversity.</title>
        <authorList>
            <person name="McIlroy S.J."/>
            <person name="Albertsen M."/>
            <person name="Andresen E.K."/>
            <person name="Saunders A.M."/>
            <person name="Kristiansen R."/>
            <person name="Stokholm-Bjerregaard M."/>
            <person name="Nielsen K.L."/>
            <person name="Nielsen P.H."/>
        </authorList>
    </citation>
    <scope>NUCLEOTIDE SEQUENCE [LARGE SCALE GENOMIC DNA]</scope>
    <source>
        <strain evidence="1 2">Run_B_J11</strain>
    </source>
</reference>
<accession>A0A7U7J3E8</accession>
<evidence type="ECO:0008006" key="3">
    <source>
        <dbReference type="Google" id="ProtNLM"/>
    </source>
</evidence>
<dbReference type="AlphaFoldDB" id="A0A7U7J3E8"/>
<organism evidence="1 2">
    <name type="scientific">Candidatus Contendobacter odensis Run_B_J11</name>
    <dbReference type="NCBI Taxonomy" id="1400861"/>
    <lineage>
        <taxon>Bacteria</taxon>
        <taxon>Pseudomonadati</taxon>
        <taxon>Pseudomonadota</taxon>
        <taxon>Gammaproteobacteria</taxon>
        <taxon>Candidatus Competibacteraceae</taxon>
        <taxon>Candidatus Contendibacter</taxon>
    </lineage>
</organism>
<protein>
    <recommendedName>
        <fullName evidence="3">Fe2OG dioxygenase domain-containing protein</fullName>
    </recommendedName>
</protein>
<dbReference type="EMBL" id="CBTK010000248">
    <property type="protein sequence ID" value="CDH46069.1"/>
    <property type="molecule type" value="Genomic_DNA"/>
</dbReference>
<proteinExistence type="predicted"/>
<name>A0A7U7J3E8_9GAMM</name>
<dbReference type="SUPFAM" id="SSF51197">
    <property type="entry name" value="Clavaminate synthase-like"/>
    <property type="match status" value="1"/>
</dbReference>
<evidence type="ECO:0000313" key="1">
    <source>
        <dbReference type="EMBL" id="CDH46069.1"/>
    </source>
</evidence>
<comment type="caution">
    <text evidence="1">The sequence shown here is derived from an EMBL/GenBank/DDBJ whole genome shotgun (WGS) entry which is preliminary data.</text>
</comment>
<dbReference type="OrthoDB" id="9777760at2"/>
<evidence type="ECO:0000313" key="2">
    <source>
        <dbReference type="Proteomes" id="UP000019184"/>
    </source>
</evidence>
<dbReference type="RefSeq" id="WP_034434495.1">
    <property type="nucleotide sequence ID" value="NZ_CBTK010000248.1"/>
</dbReference>